<gene>
    <name evidence="2" type="ORF">A2675_03030</name>
</gene>
<evidence type="ECO:0000313" key="3">
    <source>
        <dbReference type="Proteomes" id="UP000176997"/>
    </source>
</evidence>
<evidence type="ECO:0000256" key="1">
    <source>
        <dbReference type="SAM" id="MobiDB-lite"/>
    </source>
</evidence>
<organism evidence="2 3">
    <name type="scientific">Candidatus Yonathbacteria bacterium RIFCSPHIGHO2_01_FULL_51_10</name>
    <dbReference type="NCBI Taxonomy" id="1802723"/>
    <lineage>
        <taxon>Bacteria</taxon>
        <taxon>Candidatus Yonathiibacteriota</taxon>
    </lineage>
</organism>
<sequence length="125" mass="13483">MITMNISPPIRNVAGVILFCALLFFAYKFTMGKAAPQAPALIEQGPVNENGIVIVPESTMSNIAAIKSAHDRLTTLQHSGLDMSIFSDPVMQSLQDFRVPLTPTDPSQVSRGRVNPFAALPKTSN</sequence>
<name>A0A1G2S3F3_9BACT</name>
<proteinExistence type="predicted"/>
<dbReference type="STRING" id="1802723.A2675_03030"/>
<comment type="caution">
    <text evidence="2">The sequence shown here is derived from an EMBL/GenBank/DDBJ whole genome shotgun (WGS) entry which is preliminary data.</text>
</comment>
<evidence type="ECO:0000313" key="2">
    <source>
        <dbReference type="EMBL" id="OHA79634.1"/>
    </source>
</evidence>
<feature type="region of interest" description="Disordered" evidence="1">
    <location>
        <begin position="101"/>
        <end position="125"/>
    </location>
</feature>
<reference evidence="2 3" key="1">
    <citation type="journal article" date="2016" name="Nat. Commun.">
        <title>Thousands of microbial genomes shed light on interconnected biogeochemical processes in an aquifer system.</title>
        <authorList>
            <person name="Anantharaman K."/>
            <person name="Brown C.T."/>
            <person name="Hug L.A."/>
            <person name="Sharon I."/>
            <person name="Castelle C.J."/>
            <person name="Probst A.J."/>
            <person name="Thomas B.C."/>
            <person name="Singh A."/>
            <person name="Wilkins M.J."/>
            <person name="Karaoz U."/>
            <person name="Brodie E.L."/>
            <person name="Williams K.H."/>
            <person name="Hubbard S.S."/>
            <person name="Banfield J.F."/>
        </authorList>
    </citation>
    <scope>NUCLEOTIDE SEQUENCE [LARGE SCALE GENOMIC DNA]</scope>
</reference>
<accession>A0A1G2S3F3</accession>
<dbReference type="Proteomes" id="UP000176997">
    <property type="component" value="Unassembled WGS sequence"/>
</dbReference>
<dbReference type="AlphaFoldDB" id="A0A1G2S3F3"/>
<protein>
    <submittedName>
        <fullName evidence="2">Uncharacterized protein</fullName>
    </submittedName>
</protein>
<dbReference type="EMBL" id="MHUS01000044">
    <property type="protein sequence ID" value="OHA79634.1"/>
    <property type="molecule type" value="Genomic_DNA"/>
</dbReference>